<evidence type="ECO:0000256" key="2">
    <source>
        <dbReference type="ARBA" id="ARBA00022729"/>
    </source>
</evidence>
<dbReference type="PANTHER" id="PTHR35936:SF25">
    <property type="entry name" value="ABC TRANSPORTER SUBSTRATE-BINDING PROTEIN"/>
    <property type="match status" value="1"/>
</dbReference>
<accession>A0ABR7RVJ6</accession>
<dbReference type="Pfam" id="PF00497">
    <property type="entry name" value="SBP_bac_3"/>
    <property type="match status" value="1"/>
</dbReference>
<dbReference type="SMART" id="SM00062">
    <property type="entry name" value="PBPb"/>
    <property type="match status" value="1"/>
</dbReference>
<dbReference type="PANTHER" id="PTHR35936">
    <property type="entry name" value="MEMBRANE-BOUND LYTIC MUREIN TRANSGLYCOSYLASE F"/>
    <property type="match status" value="1"/>
</dbReference>
<dbReference type="EMBL" id="LZEU01000001">
    <property type="protein sequence ID" value="MBC9249306.1"/>
    <property type="molecule type" value="Genomic_DNA"/>
</dbReference>
<dbReference type="SUPFAM" id="SSF53850">
    <property type="entry name" value="Periplasmic binding protein-like II"/>
    <property type="match status" value="1"/>
</dbReference>
<protein>
    <submittedName>
        <fullName evidence="4">ABC transporter substrate-binding protein</fullName>
    </submittedName>
</protein>
<comment type="similarity">
    <text evidence="1">Belongs to the bacterial solute-binding protein 3 family.</text>
</comment>
<sequence length="245" mass="27822">MALWLGLPCAGWAEQVAPLRVEVDNYWPPFRMSDDSGRLQGLDIDLLDELSRRTGLQFEIQVVPWARALADMRSGHTQMMTGLARTSEREAFIDYLQPSYYACSPRFYGPPPQAAAITEYAQLRGPRIGYVLDSAYFQPFDADASLTKVGVKNEQQLLQMQLRGRVELLVGTDCQLDYQLRDPELARSLVKLAYRPQSTTHLYIGFSRESPRPREQALIGTALRQMLEEGWLEQTAARYWGTAAQ</sequence>
<dbReference type="Gene3D" id="3.40.190.10">
    <property type="entry name" value="Periplasmic binding protein-like II"/>
    <property type="match status" value="2"/>
</dbReference>
<feature type="domain" description="Solute-binding protein family 3/N-terminal" evidence="3">
    <location>
        <begin position="18"/>
        <end position="244"/>
    </location>
</feature>
<reference evidence="4 5" key="1">
    <citation type="submission" date="2016-06" db="EMBL/GenBank/DDBJ databases">
        <authorList>
            <person name="Ramos C."/>
            <person name="Pintado A."/>
            <person name="Crespo-Gomez J.I."/>
        </authorList>
    </citation>
    <scope>NUCLEOTIDE SEQUENCE [LARGE SCALE GENOMIC DNA]</scope>
    <source>
        <strain evidence="4 5">AVO110</strain>
    </source>
</reference>
<organism evidence="4 5">
    <name type="scientific">Aquipseudomonas alcaligenes</name>
    <name type="common">Pseudomonas alcaligenes</name>
    <dbReference type="NCBI Taxonomy" id="43263"/>
    <lineage>
        <taxon>Bacteria</taxon>
        <taxon>Pseudomonadati</taxon>
        <taxon>Pseudomonadota</taxon>
        <taxon>Gammaproteobacteria</taxon>
        <taxon>Pseudomonadales</taxon>
        <taxon>Pseudomonadaceae</taxon>
        <taxon>Aquipseudomonas</taxon>
    </lineage>
</organism>
<keyword evidence="5" id="KW-1185">Reference proteome</keyword>
<keyword evidence="2" id="KW-0732">Signal</keyword>
<evidence type="ECO:0000256" key="1">
    <source>
        <dbReference type="ARBA" id="ARBA00010333"/>
    </source>
</evidence>
<evidence type="ECO:0000313" key="5">
    <source>
        <dbReference type="Proteomes" id="UP000744555"/>
    </source>
</evidence>
<evidence type="ECO:0000259" key="3">
    <source>
        <dbReference type="SMART" id="SM00062"/>
    </source>
</evidence>
<proteinExistence type="inferred from homology"/>
<dbReference type="Proteomes" id="UP000744555">
    <property type="component" value="Unassembled WGS sequence"/>
</dbReference>
<dbReference type="InterPro" id="IPR001638">
    <property type="entry name" value="Solute-binding_3/MltF_N"/>
</dbReference>
<evidence type="ECO:0000313" key="4">
    <source>
        <dbReference type="EMBL" id="MBC9249306.1"/>
    </source>
</evidence>
<gene>
    <name evidence="4" type="ORF">A9179_03340</name>
</gene>
<comment type="caution">
    <text evidence="4">The sequence shown here is derived from an EMBL/GenBank/DDBJ whole genome shotgun (WGS) entry which is preliminary data.</text>
</comment>
<name>A0ABR7RVJ6_AQUAC</name>